<dbReference type="PANTHER" id="PTHR43557">
    <property type="entry name" value="APOPTOSIS-INDUCING FACTOR 1"/>
    <property type="match status" value="1"/>
</dbReference>
<dbReference type="InterPro" id="IPR023753">
    <property type="entry name" value="FAD/NAD-binding_dom"/>
</dbReference>
<evidence type="ECO:0000256" key="2">
    <source>
        <dbReference type="ARBA" id="ARBA00022630"/>
    </source>
</evidence>
<accession>A0AAX1J2Z0</accession>
<keyword evidence="9" id="KW-1185">Reference proteome</keyword>
<keyword evidence="2" id="KW-0285">Flavoprotein</keyword>
<dbReference type="Proteomes" id="UP000465306">
    <property type="component" value="Unassembled WGS sequence"/>
</dbReference>
<dbReference type="Proteomes" id="UP000663583">
    <property type="component" value="Chromosome"/>
</dbReference>
<reference evidence="7 9" key="1">
    <citation type="journal article" date="2019" name="Emerg. Microbes Infect.">
        <title>Comprehensive subspecies identification of 175 nontuberculous mycobacteria species based on 7547 genomic profiles.</title>
        <authorList>
            <person name="Matsumoto Y."/>
            <person name="Kinjo T."/>
            <person name="Motooka D."/>
            <person name="Nabeya D."/>
            <person name="Jung N."/>
            <person name="Uechi K."/>
            <person name="Horii T."/>
            <person name="Iida T."/>
            <person name="Fujita J."/>
            <person name="Nakamura S."/>
        </authorList>
    </citation>
    <scope>NUCLEOTIDE SEQUENCE [LARGE SCALE GENOMIC DNA]</scope>
    <source>
        <strain evidence="7 9">JCM 13573</strain>
    </source>
</reference>
<evidence type="ECO:0000256" key="3">
    <source>
        <dbReference type="ARBA" id="ARBA00022827"/>
    </source>
</evidence>
<evidence type="ECO:0000313" key="10">
    <source>
        <dbReference type="Proteomes" id="UP000663583"/>
    </source>
</evidence>
<dbReference type="InterPro" id="IPR036188">
    <property type="entry name" value="FAD/NAD-bd_sf"/>
</dbReference>
<dbReference type="PANTHER" id="PTHR43557:SF2">
    <property type="entry name" value="RIESKE DOMAIN-CONTAINING PROTEIN-RELATED"/>
    <property type="match status" value="1"/>
</dbReference>
<dbReference type="SUPFAM" id="SSF51905">
    <property type="entry name" value="FAD/NAD(P)-binding domain"/>
    <property type="match status" value="2"/>
</dbReference>
<dbReference type="GO" id="GO:0005737">
    <property type="term" value="C:cytoplasm"/>
    <property type="evidence" value="ECO:0007669"/>
    <property type="project" value="TreeGrafter"/>
</dbReference>
<keyword evidence="3" id="KW-0274">FAD</keyword>
<dbReference type="EMBL" id="CP065047">
    <property type="protein sequence ID" value="QPI35818.1"/>
    <property type="molecule type" value="Genomic_DNA"/>
</dbReference>
<dbReference type="PRINTS" id="PR00368">
    <property type="entry name" value="FADPNR"/>
</dbReference>
<dbReference type="PRINTS" id="PR00411">
    <property type="entry name" value="PNDRDTASEI"/>
</dbReference>
<evidence type="ECO:0000256" key="4">
    <source>
        <dbReference type="ARBA" id="ARBA00023002"/>
    </source>
</evidence>
<name>A0AAX1J2Z0_9MYCO</name>
<evidence type="ECO:0000313" key="8">
    <source>
        <dbReference type="EMBL" id="QPI35818.1"/>
    </source>
</evidence>
<dbReference type="InterPro" id="IPR050446">
    <property type="entry name" value="FAD-oxidoreductase/Apoptosis"/>
</dbReference>
<sequence length="402" mass="43051">MPTDHRLEHVVVVGGGVAGTRAAETLREEGYDGELTLVGDERHAPYHRPPLSKKLLTGKVHRAGVDLAPQFDFDAHVRRGASALALDMSSRTVQLRDEDQDLSLRFDGLVIASGAVPRAWPGDPVPDGVMLLRTVEDCLAIRERLGSRPRVVVVGGGFIGAEVAASCRSIGLDVVLIEKAAAPLLAALGEELAPRWAELHQEHGVDVRVGVGVDGFVGNGHVEAIRLTDGSQVPADLVIVGLGVTPATDWLDGSGLRIDDGVVCDATGTAEGATDVVAAGDVARWWHPLYERHLRVEHWDHAGRQGAAAARTLLAGREHAQPYTEVPYFWSDQYDVKLQMLGVPTGYDTMEIIEGDPATWEFVAAYGRGGCTIAVLGTVTGRVYAYRDAIEKRAEFPPAPPA</sequence>
<organism evidence="8 10">
    <name type="scientific">Mycobacterium kubicae</name>
    <dbReference type="NCBI Taxonomy" id="120959"/>
    <lineage>
        <taxon>Bacteria</taxon>
        <taxon>Bacillati</taxon>
        <taxon>Actinomycetota</taxon>
        <taxon>Actinomycetes</taxon>
        <taxon>Mycobacteriales</taxon>
        <taxon>Mycobacteriaceae</taxon>
        <taxon>Mycobacterium</taxon>
        <taxon>Mycobacterium simiae complex</taxon>
    </lineage>
</organism>
<dbReference type="Pfam" id="PF14759">
    <property type="entry name" value="Reductase_C"/>
    <property type="match status" value="1"/>
</dbReference>
<feature type="domain" description="FAD/NAD(P)-binding" evidence="5">
    <location>
        <begin position="9"/>
        <end position="306"/>
    </location>
</feature>
<dbReference type="EMBL" id="BLKU01000003">
    <property type="protein sequence ID" value="GFG65300.1"/>
    <property type="molecule type" value="Genomic_DNA"/>
</dbReference>
<dbReference type="AlphaFoldDB" id="A0AAX1J2Z0"/>
<dbReference type="Gene3D" id="3.30.390.30">
    <property type="match status" value="1"/>
</dbReference>
<dbReference type="SUPFAM" id="SSF55424">
    <property type="entry name" value="FAD/NAD-linked reductases, dimerisation (C-terminal) domain"/>
    <property type="match status" value="1"/>
</dbReference>
<keyword evidence="4" id="KW-0560">Oxidoreductase</keyword>
<dbReference type="RefSeq" id="WP_085074176.1">
    <property type="nucleotide sequence ID" value="NZ_BLKU01000003.1"/>
</dbReference>
<reference evidence="8" key="3">
    <citation type="submission" date="2020-11" db="EMBL/GenBank/DDBJ databases">
        <title>Intraspecies plasmid and genomic variation of Mycobacterium kubicae revealed by the complete genome sequences of two clinical isolates.</title>
        <authorList>
            <person name="Hendrix J.R."/>
            <person name="Epperson L.E."/>
            <person name="Honda J.R."/>
            <person name="Strong M."/>
        </authorList>
    </citation>
    <scope>NUCLEOTIDE SEQUENCE</scope>
    <source>
        <strain evidence="8">JCM 13573</strain>
    </source>
</reference>
<reference evidence="7" key="2">
    <citation type="submission" date="2020-02" db="EMBL/GenBank/DDBJ databases">
        <authorList>
            <person name="Matsumoto Y."/>
            <person name="Kinjo T."/>
            <person name="Motooka D."/>
            <person name="Nabeya D."/>
            <person name="Jung N."/>
            <person name="Uechi K."/>
            <person name="Horii T."/>
            <person name="Iida T."/>
            <person name="Fujita J."/>
            <person name="Nakamura S."/>
        </authorList>
    </citation>
    <scope>NUCLEOTIDE SEQUENCE</scope>
    <source>
        <strain evidence="7">JCM 13573</strain>
    </source>
</reference>
<evidence type="ECO:0000256" key="1">
    <source>
        <dbReference type="ARBA" id="ARBA00001974"/>
    </source>
</evidence>
<evidence type="ECO:0000259" key="6">
    <source>
        <dbReference type="Pfam" id="PF14759"/>
    </source>
</evidence>
<feature type="domain" description="Reductase C-terminal" evidence="6">
    <location>
        <begin position="328"/>
        <end position="399"/>
    </location>
</feature>
<dbReference type="KEGG" id="mku:I2456_14530"/>
<evidence type="ECO:0000313" key="7">
    <source>
        <dbReference type="EMBL" id="GFG65300.1"/>
    </source>
</evidence>
<dbReference type="InterPro" id="IPR028202">
    <property type="entry name" value="Reductase_C"/>
</dbReference>
<dbReference type="GO" id="GO:0016651">
    <property type="term" value="F:oxidoreductase activity, acting on NAD(P)H"/>
    <property type="evidence" value="ECO:0007669"/>
    <property type="project" value="TreeGrafter"/>
</dbReference>
<comment type="cofactor">
    <cofactor evidence="1">
        <name>FAD</name>
        <dbReference type="ChEBI" id="CHEBI:57692"/>
    </cofactor>
</comment>
<dbReference type="Pfam" id="PF07992">
    <property type="entry name" value="Pyr_redox_2"/>
    <property type="match status" value="1"/>
</dbReference>
<evidence type="ECO:0000313" key="9">
    <source>
        <dbReference type="Proteomes" id="UP000465306"/>
    </source>
</evidence>
<gene>
    <name evidence="8" type="ORF">I2456_14530</name>
    <name evidence="7" type="ORF">MKUB_27900</name>
</gene>
<proteinExistence type="predicted"/>
<protein>
    <submittedName>
        <fullName evidence="8">FAD-dependent oxidoreductase</fullName>
    </submittedName>
    <submittedName>
        <fullName evidence="7">Ferredoxin reductase</fullName>
    </submittedName>
</protein>
<dbReference type="InterPro" id="IPR016156">
    <property type="entry name" value="FAD/NAD-linked_Rdtase_dimer_sf"/>
</dbReference>
<evidence type="ECO:0000259" key="5">
    <source>
        <dbReference type="Pfam" id="PF07992"/>
    </source>
</evidence>
<dbReference type="Gene3D" id="3.50.50.60">
    <property type="entry name" value="FAD/NAD(P)-binding domain"/>
    <property type="match status" value="2"/>
</dbReference>